<feature type="compositionally biased region" description="Low complexity" evidence="1">
    <location>
        <begin position="1593"/>
        <end position="1607"/>
    </location>
</feature>
<feature type="compositionally biased region" description="Basic and acidic residues" evidence="1">
    <location>
        <begin position="220"/>
        <end position="241"/>
    </location>
</feature>
<evidence type="ECO:0000313" key="4">
    <source>
        <dbReference type="Proteomes" id="UP000886998"/>
    </source>
</evidence>
<proteinExistence type="predicted"/>
<name>A0A8X6XGC2_9ARAC</name>
<feature type="compositionally biased region" description="Polar residues" evidence="1">
    <location>
        <begin position="1656"/>
        <end position="1665"/>
    </location>
</feature>
<feature type="region of interest" description="Disordered" evidence="1">
    <location>
        <begin position="397"/>
        <end position="416"/>
    </location>
</feature>
<keyword evidence="4" id="KW-1185">Reference proteome</keyword>
<feature type="compositionally biased region" description="Polar residues" evidence="1">
    <location>
        <begin position="1378"/>
        <end position="1387"/>
    </location>
</feature>
<feature type="region of interest" description="Disordered" evidence="1">
    <location>
        <begin position="871"/>
        <end position="890"/>
    </location>
</feature>
<feature type="compositionally biased region" description="Basic and acidic residues" evidence="1">
    <location>
        <begin position="1554"/>
        <end position="1569"/>
    </location>
</feature>
<dbReference type="Proteomes" id="UP000886998">
    <property type="component" value="Unassembled WGS sequence"/>
</dbReference>
<feature type="domain" description="Transcription factor TFIIIC triple barrel" evidence="2">
    <location>
        <begin position="11"/>
        <end position="103"/>
    </location>
</feature>
<accession>A0A8X6XGC2</accession>
<dbReference type="OrthoDB" id="6427875at2759"/>
<feature type="region of interest" description="Disordered" evidence="1">
    <location>
        <begin position="1551"/>
        <end position="1607"/>
    </location>
</feature>
<gene>
    <name evidence="3" type="primary">AVEN_107862_1</name>
    <name evidence="3" type="ORF">TNIN_386091</name>
</gene>
<feature type="region of interest" description="Disordered" evidence="1">
    <location>
        <begin position="1364"/>
        <end position="1391"/>
    </location>
</feature>
<reference evidence="3" key="1">
    <citation type="submission" date="2020-08" db="EMBL/GenBank/DDBJ databases">
        <title>Multicomponent nature underlies the extraordinary mechanical properties of spider dragline silk.</title>
        <authorList>
            <person name="Kono N."/>
            <person name="Nakamura H."/>
            <person name="Mori M."/>
            <person name="Yoshida Y."/>
            <person name="Ohtoshi R."/>
            <person name="Malay A.D."/>
            <person name="Moran D.A.P."/>
            <person name="Tomita M."/>
            <person name="Numata K."/>
            <person name="Arakawa K."/>
        </authorList>
    </citation>
    <scope>NUCLEOTIDE SEQUENCE</scope>
</reference>
<sequence>MDNNSDSEYEIEEALVLVELNGIIDADFLLQAQDQSKFLGIETDEPILQIGNCLFKGEYEDTVGTVIVYEPTDTSKTDASETIENSYEFLCKTDKKLTMKRCFPREKNAEKLKPTEPCHLNLVQNGSFEKPQIDASEAKDARKIQVNSEKKGIKFPKPKQRKKVIKTNKDVDKKSSESHKEDQSLKSSDESKSNKELTGSIKLINNNLNPPSTSQSTYLIEKKSVNHSENTDKISRKRDYGEANADTIDSDQIGDESSNNKKKYKEGHTDIPLRKDNDEKCTIEISKENLEVNNSSQNSKESSVIEMKDGRTLSKSVEECVIRELDSELPCLSYEEIQRKSKPEIINANEEASCNEVSNNSLGDEIKILNYDATNNHVESSVDNTFLFSSSNNIKDNDCSSSDDNQHARNESISQLDVCKSSDGKVSELTKTRNVEEINNNSPSTYEVNKNDIVIEPNVMDETELIESDSVDSLNKAAQYSNCEVSQSEKINTNKRFKHAEEKENSNECEDFDSSVDPIFEPISASDMINLPTAIETAASNSRKLSSCEVTQSVDSEMSYTDGKFAVDESDVFFPINLPNEDFLNNDTNETETQFKVNQIDSRIAEHSELSFKSGSSTSEISQSHKSIIKESKFCNEISETGKEGEVCSQSTDQLCILSNKVLDEPKDLCVSSCNTDGESQYENSVVEDEMQYSADIEYPLWVENETDIICEVSQSDKSENSISVNSEISGNEIQVLSNECDESVSNLSGNLNYSAVEPQDSDELNRNQEDINVPSTSIHIQTVCEVTQSTSKARNMIVTDLPVDPNNSNECEMYKANDSPVPTPNDKHKGNCVSSDDVSYFSGPVLETKVEGIDKDLNCEVSQSFKSLEADESCVSSETRPEESSDTVEVSQSLKLQSTTSCNFESNVGDFGRAEMNYDFVKPFSKQSDDFSEEMCVSSDDIASATSDVEFNSQMEEEQSVNQSTCEVSQSFRSEDRILIIPMGQSTGTEIESSNECGMYATCLESAQILNQQDKNEKNICESSDDVNESTRDIQHPFIQSEDIFDEACQSSKLDENVISSETRVRIYRKNSSECESSDERNESFNENGIICESSEYMLSGSIYTEPNFDACSSSEKSIEKYSCDSPDYQDKCYESSLNQNPASVVTVDETENNQISQSFNAATDSDDLLLNETENNQISQSGNILDCSSNVIVEIENNQISQSGNSAGCSSDVMLNETENNQISQSGNTASPTSNTVSKEVENDQISQSNNNTECSNGISVNEMGNNQISQSSTVVDRSSNISAVEMENNQISQSGSVPSRSSDVSVIERENNQISQSINTAGCSDDIIVDEIYNNQISQSSSTPNSSSNIVLIEVENNHISQSSSNAGSSSEVSQIENGQISQSESDDKVYYSNNERNELPSDSSFETNIVNVSSSGDVISSNYVNVIYSSYHTSNSTISNSEVSPSSISEQPYVWEGDSLLTNPSTSSAGNLSQLSSEIEACPTNIISEELNVHSSINVIATTDSLVIPGTISTEHTVAPSSNNENEVVESSLLLINEESKLDNSISRIPKRDSANRHIVDEKTSKLHPCTSQTLKRTDKRQKQIMKPNSNKGNFSSNSNQRNRSADFNVLQPSILPHVASQPEIRSHSSSSRPSLLEVIVSSASDFRNSLLSDSSYGNEKNNVSSVSESSARNVSSCNEFSESFMGEADGTSGNRSSDVPQKLSFPSEDSEQVDSEISGSIDNRKYGDSNELGYNHRVSQSSDIVNTHSSTSKIQSVVLDNISQSSQQDLVQSSSNTMRTSVLVSNDSVSDQVSSAVENNIFVQKSSNNVDASESSTGTDITLPSCSESHSFSVQIIQSSDDKFVFAEDISDFKPENVVSSTPSDLHCSNFNVLSYDGNEQCPTVEGNVIIVHQSDDNVTTVEVVSPDSDCLTYMPDLNSRVDVVEASNEAETLNHSSVSSPVPIQFVPLDQIAVSGGDESEMNIEASGSNLSVNEIEVMTKAYECEGSSEVSESLETEQNMSQSSFPDNNVSCSVSEFPANQREMIKNFSFLGNEFGSITREAESKTSDDCISSYESDMFPVQNLPSSENKDLSMYSHIGEFDDSIQSSSLDETHLCINEQIKAISSPPNSSDSGSYMSQTPLSIGPFVTFSSQTHILRSDQCGNSSFSKITSSLTTEELNSAVHTNDSNLYSNDISEIGESNGVIIMPLPNENSQIISTAGNDVIVESLNPEQIENIYETAPNPVISDNLEPAEQYVGMHEPIIPVVPNSNIVVSSNDQLEENSVVPNVTFPTDPQS</sequence>
<feature type="compositionally biased region" description="Basic and acidic residues" evidence="1">
    <location>
        <begin position="167"/>
        <end position="195"/>
    </location>
</feature>
<dbReference type="InterPro" id="IPR042771">
    <property type="entry name" value="GTF3C6-like"/>
</dbReference>
<evidence type="ECO:0000313" key="3">
    <source>
        <dbReference type="EMBL" id="GFY51266.1"/>
    </source>
</evidence>
<dbReference type="PANTHER" id="PTHR21860">
    <property type="entry name" value="TRANSCRIPTION INITIATION FACTOR IIIC TFIIIC , POLYPEPTIDE 6-RELATED"/>
    <property type="match status" value="1"/>
</dbReference>
<dbReference type="PANTHER" id="PTHR21860:SF2">
    <property type="entry name" value="GENERAL TRANSCRIPTION FACTOR 3C POLYPEPTIDE 6"/>
    <property type="match status" value="1"/>
</dbReference>
<evidence type="ECO:0000259" key="2">
    <source>
        <dbReference type="Pfam" id="PF10419"/>
    </source>
</evidence>
<feature type="region of interest" description="Disordered" evidence="1">
    <location>
        <begin position="131"/>
        <end position="273"/>
    </location>
</feature>
<feature type="compositionally biased region" description="Low complexity" evidence="1">
    <location>
        <begin position="1364"/>
        <end position="1377"/>
    </location>
</feature>
<feature type="compositionally biased region" description="Polar residues" evidence="1">
    <location>
        <begin position="203"/>
        <end position="218"/>
    </location>
</feature>
<protein>
    <recommendedName>
        <fullName evidence="2">Transcription factor TFIIIC triple barrel domain-containing protein</fullName>
    </recommendedName>
</protein>
<feature type="compositionally biased region" description="Basic residues" evidence="1">
    <location>
        <begin position="153"/>
        <end position="166"/>
    </location>
</feature>
<dbReference type="GO" id="GO:0000127">
    <property type="term" value="C:transcription factor TFIIIC complex"/>
    <property type="evidence" value="ECO:0007669"/>
    <property type="project" value="TreeGrafter"/>
</dbReference>
<comment type="caution">
    <text evidence="3">The sequence shown here is derived from an EMBL/GenBank/DDBJ whole genome shotgun (WGS) entry which is preliminary data.</text>
</comment>
<dbReference type="Gene3D" id="2.60.40.4370">
    <property type="match status" value="1"/>
</dbReference>
<dbReference type="GO" id="GO:0006383">
    <property type="term" value="P:transcription by RNA polymerase III"/>
    <property type="evidence" value="ECO:0007669"/>
    <property type="project" value="InterPro"/>
</dbReference>
<evidence type="ECO:0000256" key="1">
    <source>
        <dbReference type="SAM" id="MobiDB-lite"/>
    </source>
</evidence>
<feature type="compositionally biased region" description="Low complexity" evidence="1">
    <location>
        <begin position="1666"/>
        <end position="1681"/>
    </location>
</feature>
<dbReference type="Pfam" id="PF10419">
    <property type="entry name" value="TFIIIC_sub6"/>
    <property type="match status" value="1"/>
</dbReference>
<feature type="region of interest" description="Disordered" evidence="1">
    <location>
        <begin position="1656"/>
        <end position="1732"/>
    </location>
</feature>
<feature type="compositionally biased region" description="Basic and acidic residues" evidence="1">
    <location>
        <begin position="136"/>
        <end position="152"/>
    </location>
</feature>
<dbReference type="InterPro" id="IPR019481">
    <property type="entry name" value="TFIIIC_triple_barrel"/>
</dbReference>
<feature type="region of interest" description="Disordered" evidence="1">
    <location>
        <begin position="1223"/>
        <end position="1267"/>
    </location>
</feature>
<organism evidence="3 4">
    <name type="scientific">Trichonephila inaurata madagascariensis</name>
    <dbReference type="NCBI Taxonomy" id="2747483"/>
    <lineage>
        <taxon>Eukaryota</taxon>
        <taxon>Metazoa</taxon>
        <taxon>Ecdysozoa</taxon>
        <taxon>Arthropoda</taxon>
        <taxon>Chelicerata</taxon>
        <taxon>Arachnida</taxon>
        <taxon>Araneae</taxon>
        <taxon>Araneomorphae</taxon>
        <taxon>Entelegynae</taxon>
        <taxon>Araneoidea</taxon>
        <taxon>Nephilidae</taxon>
        <taxon>Trichonephila</taxon>
        <taxon>Trichonephila inaurata</taxon>
    </lineage>
</organism>
<dbReference type="EMBL" id="BMAV01007982">
    <property type="protein sequence ID" value="GFY51266.1"/>
    <property type="molecule type" value="Genomic_DNA"/>
</dbReference>